<keyword evidence="2" id="KW-1185">Reference proteome</keyword>
<gene>
    <name evidence="1" type="ORF">M413DRAFT_444917</name>
</gene>
<accession>A0A0C3CDK5</accession>
<dbReference type="AlphaFoldDB" id="A0A0C3CDK5"/>
<evidence type="ECO:0000313" key="1">
    <source>
        <dbReference type="EMBL" id="KIM41666.1"/>
    </source>
</evidence>
<name>A0A0C3CDK5_HEBCY</name>
<protein>
    <submittedName>
        <fullName evidence="1">Uncharacterized protein</fullName>
    </submittedName>
</protein>
<dbReference type="OrthoDB" id="2940323at2759"/>
<evidence type="ECO:0000313" key="2">
    <source>
        <dbReference type="Proteomes" id="UP000053424"/>
    </source>
</evidence>
<organism evidence="1 2">
    <name type="scientific">Hebeloma cylindrosporum</name>
    <dbReference type="NCBI Taxonomy" id="76867"/>
    <lineage>
        <taxon>Eukaryota</taxon>
        <taxon>Fungi</taxon>
        <taxon>Dikarya</taxon>
        <taxon>Basidiomycota</taxon>
        <taxon>Agaricomycotina</taxon>
        <taxon>Agaricomycetes</taxon>
        <taxon>Agaricomycetidae</taxon>
        <taxon>Agaricales</taxon>
        <taxon>Agaricineae</taxon>
        <taxon>Hymenogastraceae</taxon>
        <taxon>Hebeloma</taxon>
    </lineage>
</organism>
<reference evidence="1 2" key="1">
    <citation type="submission" date="2014-04" db="EMBL/GenBank/DDBJ databases">
        <authorList>
            <consortium name="DOE Joint Genome Institute"/>
            <person name="Kuo A."/>
            <person name="Gay G."/>
            <person name="Dore J."/>
            <person name="Kohler A."/>
            <person name="Nagy L.G."/>
            <person name="Floudas D."/>
            <person name="Copeland A."/>
            <person name="Barry K.W."/>
            <person name="Cichocki N."/>
            <person name="Veneault-Fourrey C."/>
            <person name="LaButti K."/>
            <person name="Lindquist E.A."/>
            <person name="Lipzen A."/>
            <person name="Lundell T."/>
            <person name="Morin E."/>
            <person name="Murat C."/>
            <person name="Sun H."/>
            <person name="Tunlid A."/>
            <person name="Henrissat B."/>
            <person name="Grigoriev I.V."/>
            <person name="Hibbett D.S."/>
            <person name="Martin F."/>
            <person name="Nordberg H.P."/>
            <person name="Cantor M.N."/>
            <person name="Hua S.X."/>
        </authorList>
    </citation>
    <scope>NUCLEOTIDE SEQUENCE [LARGE SCALE GENOMIC DNA]</scope>
    <source>
        <strain evidence="2">h7</strain>
    </source>
</reference>
<reference evidence="2" key="2">
    <citation type="submission" date="2015-01" db="EMBL/GenBank/DDBJ databases">
        <title>Evolutionary Origins and Diversification of the Mycorrhizal Mutualists.</title>
        <authorList>
            <consortium name="DOE Joint Genome Institute"/>
            <consortium name="Mycorrhizal Genomics Consortium"/>
            <person name="Kohler A."/>
            <person name="Kuo A."/>
            <person name="Nagy L.G."/>
            <person name="Floudas D."/>
            <person name="Copeland A."/>
            <person name="Barry K.W."/>
            <person name="Cichocki N."/>
            <person name="Veneault-Fourrey C."/>
            <person name="LaButti K."/>
            <person name="Lindquist E.A."/>
            <person name="Lipzen A."/>
            <person name="Lundell T."/>
            <person name="Morin E."/>
            <person name="Murat C."/>
            <person name="Riley R."/>
            <person name="Ohm R."/>
            <person name="Sun H."/>
            <person name="Tunlid A."/>
            <person name="Henrissat B."/>
            <person name="Grigoriev I.V."/>
            <person name="Hibbett D.S."/>
            <person name="Martin F."/>
        </authorList>
    </citation>
    <scope>NUCLEOTIDE SEQUENCE [LARGE SCALE GENOMIC DNA]</scope>
    <source>
        <strain evidence="2">h7</strain>
    </source>
</reference>
<dbReference type="EMBL" id="KN831779">
    <property type="protein sequence ID" value="KIM41666.1"/>
    <property type="molecule type" value="Genomic_DNA"/>
</dbReference>
<dbReference type="HOGENOM" id="CLU_066053_0_0_1"/>
<dbReference type="Proteomes" id="UP000053424">
    <property type="component" value="Unassembled WGS sequence"/>
</dbReference>
<proteinExistence type="predicted"/>
<sequence>MLEATFSTFGVVSEQASQYKAASLLQLDRLEAPLDAGTKVCSITTSPNYARTMDLVTSWCNDVTGGDAQALELRELWSDCGVILDDRPPDVRYDMSKCTWRWVKHIFSDLGLKNRTGGIGLHIRWGDMSLPTYTSTADTLTPERSTPIDKAAQLLRKMRECGVQDELSVYMELHNTTILTGLGEPYRIVDTGDSIDDLLDLAANRLLILDISSWTVLAHQIAEGGITIIPDIDLFNINWHDNGVNHVLRWQELLDIPCAELSLLGL</sequence>